<proteinExistence type="predicted"/>
<feature type="transmembrane region" description="Helical" evidence="1">
    <location>
        <begin position="120"/>
        <end position="137"/>
    </location>
</feature>
<evidence type="ECO:0000256" key="1">
    <source>
        <dbReference type="SAM" id="Phobius"/>
    </source>
</evidence>
<sequence length="228" mass="24651">MSTVPKYVYCFPFFSALIALILCFAGTSCKFLSISTTDATTPFSLDFGLWYHQTVNVTSNGIIASSTCSLYPPDQQVDSAWVAARVFNLIAIILGATVIIFDGCSGCITTNPKKRLQGGALVYLIVAFCSGMSLILLNTNICSSNRNSTVAALNNMDFSSCVLSTGGKSAIASCVFWVVAAVLSALLHPSSRLRRARDDNGLDEPLVQEYEYEKEAFIDENETDTETV</sequence>
<keyword evidence="3" id="KW-1185">Reference proteome</keyword>
<dbReference type="AlphaFoldDB" id="A0AAD8XZJ5"/>
<feature type="transmembrane region" description="Helical" evidence="1">
    <location>
        <begin position="86"/>
        <end position="108"/>
    </location>
</feature>
<evidence type="ECO:0000313" key="2">
    <source>
        <dbReference type="EMBL" id="KAK1736250.1"/>
    </source>
</evidence>
<reference evidence="2" key="1">
    <citation type="submission" date="2023-06" db="EMBL/GenBank/DDBJ databases">
        <title>Survivors Of The Sea: Transcriptome response of Skeletonema marinoi to long-term dormancy.</title>
        <authorList>
            <person name="Pinder M.I.M."/>
            <person name="Kourtchenko O."/>
            <person name="Robertson E.K."/>
            <person name="Larsson T."/>
            <person name="Maumus F."/>
            <person name="Osuna-Cruz C.M."/>
            <person name="Vancaester E."/>
            <person name="Stenow R."/>
            <person name="Vandepoele K."/>
            <person name="Ploug H."/>
            <person name="Bruchert V."/>
            <person name="Godhe A."/>
            <person name="Topel M."/>
        </authorList>
    </citation>
    <scope>NUCLEOTIDE SEQUENCE</scope>
    <source>
        <strain evidence="2">R05AC</strain>
    </source>
</reference>
<keyword evidence="1" id="KW-1133">Transmembrane helix</keyword>
<gene>
    <name evidence="2" type="ORF">QTG54_012850</name>
</gene>
<name>A0AAD8XZJ5_9STRA</name>
<protein>
    <submittedName>
        <fullName evidence="2">Uncharacterized protein</fullName>
    </submittedName>
</protein>
<evidence type="ECO:0000313" key="3">
    <source>
        <dbReference type="Proteomes" id="UP001224775"/>
    </source>
</evidence>
<dbReference type="EMBL" id="JATAAI010000029">
    <property type="protein sequence ID" value="KAK1736250.1"/>
    <property type="molecule type" value="Genomic_DNA"/>
</dbReference>
<dbReference type="Gene3D" id="1.20.140.150">
    <property type="match status" value="1"/>
</dbReference>
<keyword evidence="1" id="KW-0472">Membrane</keyword>
<dbReference type="PROSITE" id="PS51257">
    <property type="entry name" value="PROKAR_LIPOPROTEIN"/>
    <property type="match status" value="1"/>
</dbReference>
<feature type="transmembrane region" description="Helical" evidence="1">
    <location>
        <begin position="7"/>
        <end position="27"/>
    </location>
</feature>
<accession>A0AAD8XZJ5</accession>
<comment type="caution">
    <text evidence="2">The sequence shown here is derived from an EMBL/GenBank/DDBJ whole genome shotgun (WGS) entry which is preliminary data.</text>
</comment>
<keyword evidence="1" id="KW-0812">Transmembrane</keyword>
<dbReference type="Proteomes" id="UP001224775">
    <property type="component" value="Unassembled WGS sequence"/>
</dbReference>
<feature type="transmembrane region" description="Helical" evidence="1">
    <location>
        <begin position="169"/>
        <end position="187"/>
    </location>
</feature>
<organism evidence="2 3">
    <name type="scientific">Skeletonema marinoi</name>
    <dbReference type="NCBI Taxonomy" id="267567"/>
    <lineage>
        <taxon>Eukaryota</taxon>
        <taxon>Sar</taxon>
        <taxon>Stramenopiles</taxon>
        <taxon>Ochrophyta</taxon>
        <taxon>Bacillariophyta</taxon>
        <taxon>Coscinodiscophyceae</taxon>
        <taxon>Thalassiosirophycidae</taxon>
        <taxon>Thalassiosirales</taxon>
        <taxon>Skeletonemataceae</taxon>
        <taxon>Skeletonema</taxon>
        <taxon>Skeletonema marinoi-dohrnii complex</taxon>
    </lineage>
</organism>